<dbReference type="EMBL" id="LVXG01000034">
    <property type="protein sequence ID" value="OQP44732.1"/>
    <property type="molecule type" value="Genomic_DNA"/>
</dbReference>
<comment type="caution">
    <text evidence="2">The sequence shown here is derived from an EMBL/GenBank/DDBJ whole genome shotgun (WGS) entry which is preliminary data.</text>
</comment>
<keyword evidence="1" id="KW-0472">Membrane</keyword>
<sequence>MEDNYFIPLFKENDRTNVLVYRSVKYSKIPVGIPRCRSCKEIHDAAHRKAAFIAWGTALAIVAVSFLIGSAGGVGGIFIGLMIGLFAGFMTGTIMVDKLQVKIVNRYGILSKLTGAHHNDAVQDLVINGWSFSQPTA</sequence>
<evidence type="ECO:0000256" key="1">
    <source>
        <dbReference type="SAM" id="Phobius"/>
    </source>
</evidence>
<dbReference type="OrthoDB" id="679319at2"/>
<organism evidence="2 3">
    <name type="scientific">Niastella yeongjuensis</name>
    <dbReference type="NCBI Taxonomy" id="354355"/>
    <lineage>
        <taxon>Bacteria</taxon>
        <taxon>Pseudomonadati</taxon>
        <taxon>Bacteroidota</taxon>
        <taxon>Chitinophagia</taxon>
        <taxon>Chitinophagales</taxon>
        <taxon>Chitinophagaceae</taxon>
        <taxon>Niastella</taxon>
    </lineage>
</organism>
<evidence type="ECO:0000313" key="2">
    <source>
        <dbReference type="EMBL" id="OQP44732.1"/>
    </source>
</evidence>
<evidence type="ECO:0000313" key="3">
    <source>
        <dbReference type="Proteomes" id="UP000192610"/>
    </source>
</evidence>
<keyword evidence="1" id="KW-1133">Transmembrane helix</keyword>
<name>A0A1V9EF88_9BACT</name>
<keyword evidence="3" id="KW-1185">Reference proteome</keyword>
<dbReference type="RefSeq" id="WP_133053992.1">
    <property type="nucleotide sequence ID" value="NZ_FOCZ01000006.1"/>
</dbReference>
<reference evidence="3" key="1">
    <citation type="submission" date="2016-04" db="EMBL/GenBank/DDBJ databases">
        <authorList>
            <person name="Chen L."/>
            <person name="Zhuang W."/>
            <person name="Wang G."/>
        </authorList>
    </citation>
    <scope>NUCLEOTIDE SEQUENCE [LARGE SCALE GENOMIC DNA]</scope>
    <source>
        <strain evidence="3">17621</strain>
    </source>
</reference>
<feature type="transmembrane region" description="Helical" evidence="1">
    <location>
        <begin position="50"/>
        <end position="68"/>
    </location>
</feature>
<dbReference type="Proteomes" id="UP000192610">
    <property type="component" value="Unassembled WGS sequence"/>
</dbReference>
<proteinExistence type="predicted"/>
<keyword evidence="1" id="KW-0812">Transmembrane</keyword>
<feature type="transmembrane region" description="Helical" evidence="1">
    <location>
        <begin position="74"/>
        <end position="96"/>
    </location>
</feature>
<dbReference type="STRING" id="354355.SAMN05660816_03491"/>
<gene>
    <name evidence="2" type="ORF">A4H97_10235</name>
</gene>
<accession>A0A1V9EF88</accession>
<protein>
    <submittedName>
        <fullName evidence="2">Uncharacterized protein</fullName>
    </submittedName>
</protein>
<dbReference type="AlphaFoldDB" id="A0A1V9EF88"/>